<reference evidence="2 3" key="1">
    <citation type="journal article" date="2010" name="Genome Biol. Evol.">
        <title>The sequence of a 1.8-mb bacterial linear plasmid reveals a rich evolutionary reservoir of secondary metabolic pathways.</title>
        <authorList>
            <person name="Medema M.H."/>
            <person name="Trefzer A."/>
            <person name="Kovalchuk A."/>
            <person name="van den Berg M."/>
            <person name="Mueller U."/>
            <person name="Heijne W."/>
            <person name="Wu L."/>
            <person name="Alam M.T."/>
            <person name="Ronning C.M."/>
            <person name="Nierman W.C."/>
            <person name="Bovenberg R.A.L."/>
            <person name="Breitling R."/>
            <person name="Takano E."/>
        </authorList>
    </citation>
    <scope>NUCLEOTIDE SEQUENCE [LARGE SCALE GENOMIC DNA]</scope>
    <source>
        <strain evidence="3">ATCC 27064 / DSM 738 / JCM 4710 / NBRC 13307 / NCIMB 12785 / NRRL 3585 / VKM Ac-602</strain>
    </source>
</reference>
<evidence type="ECO:0000313" key="2">
    <source>
        <dbReference type="EMBL" id="EFG09185.1"/>
    </source>
</evidence>
<dbReference type="EMBL" id="CM000913">
    <property type="protein sequence ID" value="EFG09185.1"/>
    <property type="molecule type" value="Genomic_DNA"/>
</dbReference>
<dbReference type="STRING" id="1901.BB341_08215"/>
<dbReference type="OrthoDB" id="4326748at2"/>
<feature type="region of interest" description="Disordered" evidence="1">
    <location>
        <begin position="62"/>
        <end position="88"/>
    </location>
</feature>
<accession>B5GQE1</accession>
<gene>
    <name evidence="2" type="ORF">SCLAV_4110</name>
</gene>
<evidence type="ECO:0000313" key="3">
    <source>
        <dbReference type="Proteomes" id="UP000002357"/>
    </source>
</evidence>
<dbReference type="RefSeq" id="WP_003953993.1">
    <property type="nucleotide sequence ID" value="NZ_CM000913.1"/>
</dbReference>
<keyword evidence="3" id="KW-1185">Reference proteome</keyword>
<proteinExistence type="predicted"/>
<dbReference type="KEGG" id="sclf:BB341_08215"/>
<name>B5GQE1_STRCL</name>
<protein>
    <submittedName>
        <fullName evidence="2">Uncharacterized protein</fullName>
    </submittedName>
</protein>
<dbReference type="GeneID" id="93729404"/>
<dbReference type="AlphaFoldDB" id="B5GQE1"/>
<evidence type="ECO:0000256" key="1">
    <source>
        <dbReference type="SAM" id="MobiDB-lite"/>
    </source>
</evidence>
<organism evidence="2 3">
    <name type="scientific">Streptomyces clavuligerus</name>
    <dbReference type="NCBI Taxonomy" id="1901"/>
    <lineage>
        <taxon>Bacteria</taxon>
        <taxon>Bacillati</taxon>
        <taxon>Actinomycetota</taxon>
        <taxon>Actinomycetes</taxon>
        <taxon>Kitasatosporales</taxon>
        <taxon>Streptomycetaceae</taxon>
        <taxon>Streptomyces</taxon>
    </lineage>
</organism>
<dbReference type="Proteomes" id="UP000002357">
    <property type="component" value="Chromosome"/>
</dbReference>
<sequence>MGSEGRGTTRGTQAEHRCPVCGQPVATVITRRKTLGAFVPSWGPGPCRNTRCAAFAGPPVRAAAGPARHGAGGRGRPEGDPGATLRAL</sequence>